<reference evidence="1 2" key="1">
    <citation type="journal article" date="2018" name="PLoS Genet.">
        <title>Population sequencing reveals clonal diversity and ancestral inbreeding in the grapevine cultivar Chardonnay.</title>
        <authorList>
            <person name="Roach M.J."/>
            <person name="Johnson D.L."/>
            <person name="Bohlmann J."/>
            <person name="van Vuuren H.J."/>
            <person name="Jones S.J."/>
            <person name="Pretorius I.S."/>
            <person name="Schmidt S.A."/>
            <person name="Borneman A.R."/>
        </authorList>
    </citation>
    <scope>NUCLEOTIDE SEQUENCE [LARGE SCALE GENOMIC DNA]</scope>
    <source>
        <strain evidence="2">cv. Chardonnay</strain>
        <tissue evidence="1">Leaf</tissue>
    </source>
</reference>
<sequence length="48" mass="5338">MDTIQTHQAQHIAIQAQHTAILDQHSAILSQIHHHLGISPLPPQEPHP</sequence>
<name>A0A438GRT6_VITVI</name>
<comment type="caution">
    <text evidence="1">The sequence shown here is derived from an EMBL/GenBank/DDBJ whole genome shotgun (WGS) entry which is preliminary data.</text>
</comment>
<accession>A0A438GRT6</accession>
<proteinExistence type="predicted"/>
<evidence type="ECO:0000313" key="2">
    <source>
        <dbReference type="Proteomes" id="UP000288805"/>
    </source>
</evidence>
<protein>
    <submittedName>
        <fullName evidence="1">Uncharacterized protein</fullName>
    </submittedName>
</protein>
<dbReference type="EMBL" id="QGNW01000360">
    <property type="protein sequence ID" value="RVW74931.1"/>
    <property type="molecule type" value="Genomic_DNA"/>
</dbReference>
<dbReference type="Proteomes" id="UP000288805">
    <property type="component" value="Unassembled WGS sequence"/>
</dbReference>
<gene>
    <name evidence="1" type="ORF">CK203_049922</name>
</gene>
<dbReference type="AlphaFoldDB" id="A0A438GRT6"/>
<evidence type="ECO:0000313" key="1">
    <source>
        <dbReference type="EMBL" id="RVW74931.1"/>
    </source>
</evidence>
<organism evidence="1 2">
    <name type="scientific">Vitis vinifera</name>
    <name type="common">Grape</name>
    <dbReference type="NCBI Taxonomy" id="29760"/>
    <lineage>
        <taxon>Eukaryota</taxon>
        <taxon>Viridiplantae</taxon>
        <taxon>Streptophyta</taxon>
        <taxon>Embryophyta</taxon>
        <taxon>Tracheophyta</taxon>
        <taxon>Spermatophyta</taxon>
        <taxon>Magnoliopsida</taxon>
        <taxon>eudicotyledons</taxon>
        <taxon>Gunneridae</taxon>
        <taxon>Pentapetalae</taxon>
        <taxon>rosids</taxon>
        <taxon>Vitales</taxon>
        <taxon>Vitaceae</taxon>
        <taxon>Viteae</taxon>
        <taxon>Vitis</taxon>
    </lineage>
</organism>